<comment type="subunit">
    <text evidence="2">Component of the SCF-type E3 ligase complex.</text>
</comment>
<dbReference type="Pfam" id="PF12937">
    <property type="entry name" value="F-box-like"/>
    <property type="match status" value="1"/>
</dbReference>
<dbReference type="SMART" id="SM00256">
    <property type="entry name" value="FBOX"/>
    <property type="match status" value="1"/>
</dbReference>
<dbReference type="CDD" id="cd22151">
    <property type="entry name" value="F-box_AtGID2-like"/>
    <property type="match status" value="1"/>
</dbReference>
<comment type="function">
    <text evidence="2">Acts as a component of a SCF E3 ubiquitin ligase complexes.</text>
</comment>
<accession>A0A835VNT3</accession>
<organism evidence="5 6">
    <name type="scientific">Vanilla planifolia</name>
    <name type="common">Vanilla</name>
    <dbReference type="NCBI Taxonomy" id="51239"/>
    <lineage>
        <taxon>Eukaryota</taxon>
        <taxon>Viridiplantae</taxon>
        <taxon>Streptophyta</taxon>
        <taxon>Embryophyta</taxon>
        <taxon>Tracheophyta</taxon>
        <taxon>Spermatophyta</taxon>
        <taxon>Magnoliopsida</taxon>
        <taxon>Liliopsida</taxon>
        <taxon>Asparagales</taxon>
        <taxon>Orchidaceae</taxon>
        <taxon>Vanilloideae</taxon>
        <taxon>Vanilleae</taxon>
        <taxon>Vanilla</taxon>
    </lineage>
</organism>
<dbReference type="InterPro" id="IPR045464">
    <property type="entry name" value="Hrt3/FBXO9_C"/>
</dbReference>
<comment type="caution">
    <text evidence="5">The sequence shown here is derived from an EMBL/GenBank/DDBJ whole genome shotgun (WGS) entry which is preliminary data.</text>
</comment>
<dbReference type="AlphaFoldDB" id="A0A835VNT3"/>
<evidence type="ECO:0000256" key="1">
    <source>
        <dbReference type="ARBA" id="ARBA00022786"/>
    </source>
</evidence>
<keyword evidence="2" id="KW-0539">Nucleus</keyword>
<dbReference type="GO" id="GO:0019005">
    <property type="term" value="C:SCF ubiquitin ligase complex"/>
    <property type="evidence" value="ECO:0007669"/>
    <property type="project" value="UniProtKB-UniRule"/>
</dbReference>
<dbReference type="InterPro" id="IPR036047">
    <property type="entry name" value="F-box-like_dom_sf"/>
</dbReference>
<evidence type="ECO:0000256" key="2">
    <source>
        <dbReference type="RuleBase" id="RU369085"/>
    </source>
</evidence>
<dbReference type="GO" id="GO:0005634">
    <property type="term" value="C:nucleus"/>
    <property type="evidence" value="ECO:0007669"/>
    <property type="project" value="UniProtKB-SubCell"/>
</dbReference>
<dbReference type="GO" id="GO:0005737">
    <property type="term" value="C:cytoplasm"/>
    <property type="evidence" value="ECO:0007669"/>
    <property type="project" value="TreeGrafter"/>
</dbReference>
<dbReference type="SUPFAM" id="SSF81383">
    <property type="entry name" value="F-box domain"/>
    <property type="match status" value="1"/>
</dbReference>
<keyword evidence="3" id="KW-0472">Membrane</keyword>
<dbReference type="Proteomes" id="UP000639772">
    <property type="component" value="Chromosome 1"/>
</dbReference>
<name>A0A835VNT3_VANPL</name>
<keyword evidence="1 2" id="KW-0833">Ubl conjugation pathway</keyword>
<keyword evidence="3" id="KW-1133">Transmembrane helix</keyword>
<dbReference type="OrthoDB" id="2117972at2759"/>
<evidence type="ECO:0000259" key="4">
    <source>
        <dbReference type="PROSITE" id="PS50181"/>
    </source>
</evidence>
<dbReference type="PROSITE" id="PS50181">
    <property type="entry name" value="FBOX"/>
    <property type="match status" value="1"/>
</dbReference>
<proteinExistence type="predicted"/>
<feature type="transmembrane region" description="Helical" evidence="3">
    <location>
        <begin position="20"/>
        <end position="41"/>
    </location>
</feature>
<dbReference type="FunFam" id="1.20.1280.50:FF:000045">
    <property type="entry name" value="F-box protein 7"/>
    <property type="match status" value="1"/>
</dbReference>
<gene>
    <name evidence="5" type="ORF">HPP92_004007</name>
</gene>
<evidence type="ECO:0000256" key="3">
    <source>
        <dbReference type="SAM" id="Phobius"/>
    </source>
</evidence>
<reference evidence="5 6" key="1">
    <citation type="journal article" date="2020" name="Nat. Food">
        <title>A phased Vanilla planifolia genome enables genetic improvement of flavour and production.</title>
        <authorList>
            <person name="Hasing T."/>
            <person name="Tang H."/>
            <person name="Brym M."/>
            <person name="Khazi F."/>
            <person name="Huang T."/>
            <person name="Chambers A.H."/>
        </authorList>
    </citation>
    <scope>NUCLEOTIDE SEQUENCE [LARGE SCALE GENOMIC DNA]</scope>
    <source>
        <tissue evidence="5">Leaf</tissue>
    </source>
</reference>
<evidence type="ECO:0000313" key="5">
    <source>
        <dbReference type="EMBL" id="KAG0503935.1"/>
    </source>
</evidence>
<comment type="subcellular location">
    <subcellularLocation>
        <location evidence="2">Nucleus</location>
    </subcellularLocation>
</comment>
<sequence>MLLWHIYCYDLLLDLDCINPFIFIYFIIFYFFFTFYLNYIIMFDNCMNSKLFLKSQKIAHAANNFPEAYLVFLNGVKVVLQFIPSLVLRNSIEFGFHTSRYLMFLSKSVLLLGFECISRIKFAVLSLNGIVELVIDIDMSAPLELGSFSSLLHMQFMGTERPWLSMYGNRIRPVVNSRPFDDPSLIHHCLPDELLFEVFSRMSPYSLGRAACVCRKWRYTVRNPIFWRSACLKTWQLSGAITNYRIVQSIYEGSWRKMWINRPRIRHDGLYVSRNTYIHTGVAEWKVTNASHLVCYFRYLRFFPSGKFLYKISPQKVKEVAKFMNASSKANSVFKGDYTQSEDQIDAVHLYSGSRPTLLRMRLRIRGTTVGANNRLDLLRLVTTGVNESEINNEDGDILGLVNGWQEEETHNPDVPAISHIRGLSPFIFIPFEEVETSIFNLPVEKMDYYVPG</sequence>
<dbReference type="GO" id="GO:0031146">
    <property type="term" value="P:SCF-dependent proteasomal ubiquitin-dependent protein catabolic process"/>
    <property type="evidence" value="ECO:0007669"/>
    <property type="project" value="UniProtKB-UniRule"/>
</dbReference>
<keyword evidence="3" id="KW-0812">Transmembrane</keyword>
<dbReference type="GO" id="GO:0016567">
    <property type="term" value="P:protein ubiquitination"/>
    <property type="evidence" value="ECO:0007669"/>
    <property type="project" value="UniProtKB-UniRule"/>
</dbReference>
<dbReference type="PANTHER" id="PTHR12874:SF9">
    <property type="entry name" value="F-BOX ONLY PROTEIN 48"/>
    <property type="match status" value="1"/>
</dbReference>
<dbReference type="InterPro" id="IPR001810">
    <property type="entry name" value="F-box_dom"/>
</dbReference>
<feature type="domain" description="F-box" evidence="4">
    <location>
        <begin position="184"/>
        <end position="230"/>
    </location>
</feature>
<dbReference type="EMBL" id="JADCNM010000001">
    <property type="protein sequence ID" value="KAG0503935.1"/>
    <property type="molecule type" value="Genomic_DNA"/>
</dbReference>
<dbReference type="Gene3D" id="1.20.1280.50">
    <property type="match status" value="1"/>
</dbReference>
<comment type="pathway">
    <text evidence="2">Protein modification; protein ubiquitination.</text>
</comment>
<dbReference type="Pfam" id="PF19270">
    <property type="entry name" value="FBO_C"/>
    <property type="match status" value="1"/>
</dbReference>
<protein>
    <recommendedName>
        <fullName evidence="2">F-box protein</fullName>
    </recommendedName>
</protein>
<evidence type="ECO:0000313" key="6">
    <source>
        <dbReference type="Proteomes" id="UP000639772"/>
    </source>
</evidence>
<dbReference type="PANTHER" id="PTHR12874">
    <property type="entry name" value="F-BOX ONLY PROTEIN 48-RELATED"/>
    <property type="match status" value="1"/>
</dbReference>